<feature type="compositionally biased region" description="Basic and acidic residues" evidence="1">
    <location>
        <begin position="543"/>
        <end position="568"/>
    </location>
</feature>
<dbReference type="AlphaFoldDB" id="A0A0Q9YPB9"/>
<dbReference type="EMBL" id="LKAJ02000001">
    <property type="protein sequence ID" value="MCS5710538.1"/>
    <property type="molecule type" value="Genomic_DNA"/>
</dbReference>
<evidence type="ECO:0000256" key="1">
    <source>
        <dbReference type="SAM" id="MobiDB-lite"/>
    </source>
</evidence>
<dbReference type="Gene3D" id="3.80.10.10">
    <property type="entry name" value="Ribonuclease Inhibitor"/>
    <property type="match status" value="1"/>
</dbReference>
<evidence type="ECO:0000313" key="5">
    <source>
        <dbReference type="Proteomes" id="UP000051497"/>
    </source>
</evidence>
<gene>
    <name evidence="4" type="ORF">HT99x_003785</name>
    <name evidence="3" type="ORF">HT99x_00961</name>
</gene>
<dbReference type="STRING" id="295108.HT99x_00961"/>
<feature type="transmembrane region" description="Helical" evidence="2">
    <location>
        <begin position="76"/>
        <end position="97"/>
    </location>
</feature>
<name>A0A0Q9YPB9_9GAMM</name>
<keyword evidence="2" id="KW-1133">Transmembrane helix</keyword>
<dbReference type="EMBL" id="LKAJ01000003">
    <property type="protein sequence ID" value="KRG21769.1"/>
    <property type="molecule type" value="Genomic_DNA"/>
</dbReference>
<sequence>MLSMITGFWSKKAVTLTPKQEVASIEKQIKALEAKIDLKKPFEGKARRLSKIIGGTAIGASAGTATGMFFFSTTLIPVLGVSAIGAFGAMALVRYFNGGLSLIDENRITFEKINTHTKELVEAKIDVIDKAKNGDICDFVFNYKHSSELKTKDSKERKKERGTNDLVQENKKTLKDDEAIIPVKMDRKKLSSLMAVLQRKVSRGANFTLRKIDISDASLTDRKLDELLAAGLGAFNTESLILGSNALTDEGVEFLKKCIVDENDSFQNLKKLSLQGNKLTHACLPHLLAIVQHLNLQKLVLSNNPSLASHLNEREKPIPGTEAPMAEFLRQTPSKMSSLRKLKLSNTGLQAAHAQAIGNVLRKSALLQSLDIQRNKGVTYRSIADSVKGQGLEKAVSLEEMHSDHDTVLNAARILRKRDAAFKGCTDDKLDETPWALHLINYKMEHKKLPSTAAKYLSKTAFSVNTIQQIIETIQDARTQHLGIKEGMSIAITQRELIAYYSKNLHALYRKVRAGDANDDVESELIDNIREVKKPKQQRRVSSRKEKNEIKTSEKTKRSAPRKPESRSPKAKILALPALKKVDTQDTKVPVVVTPSQPKVLPQFNAAKNASLRAEIEKNLSAYSLSRNPQLNKKTPPNQKTTRFRV</sequence>
<dbReference type="SMART" id="SM00368">
    <property type="entry name" value="LRR_RI"/>
    <property type="match status" value="4"/>
</dbReference>
<comment type="caution">
    <text evidence="3">The sequence shown here is derived from an EMBL/GenBank/DDBJ whole genome shotgun (WGS) entry which is preliminary data.</text>
</comment>
<evidence type="ECO:0008006" key="6">
    <source>
        <dbReference type="Google" id="ProtNLM"/>
    </source>
</evidence>
<accession>A0A0Q9YPB9</accession>
<dbReference type="InterPro" id="IPR032675">
    <property type="entry name" value="LRR_dom_sf"/>
</dbReference>
<dbReference type="Proteomes" id="UP000051497">
    <property type="component" value="Unassembled WGS sequence"/>
</dbReference>
<reference evidence="4" key="2">
    <citation type="journal article" date="2016" name="Genome Announc.">
        <title>Draft Genome Sequences of Two Novel Amoeba-Resistant Intranuclear Bacteria, 'Candidatus Berkiella cookevillensis' and 'Candidatus Berkiella aquae'.</title>
        <authorList>
            <person name="Mehari Y.T."/>
            <person name="Arivett B.A."/>
            <person name="Farone A.L."/>
            <person name="Gunderson J.H."/>
            <person name="Farone M.B."/>
        </authorList>
    </citation>
    <scope>NUCLEOTIDE SEQUENCE</scope>
    <source>
        <strain evidence="4">HT99</strain>
    </source>
</reference>
<reference evidence="3" key="1">
    <citation type="submission" date="2015-09" db="EMBL/GenBank/DDBJ databases">
        <title>Draft Genome Sequences of Two Novel Amoeba-resistant Intranuclear Bacteria, Candidatus Berkiella cookevillensis and Candidatus Berkiella aquae.</title>
        <authorList>
            <person name="Mehari Y.T."/>
            <person name="Arivett B.A."/>
            <person name="Farone A.L."/>
            <person name="Gunderson J.H."/>
            <person name="Farone M.B."/>
        </authorList>
    </citation>
    <scope>NUCLEOTIDE SEQUENCE [LARGE SCALE GENOMIC DNA]</scope>
    <source>
        <strain evidence="3">HT99</strain>
    </source>
</reference>
<dbReference type="SUPFAM" id="SSF52047">
    <property type="entry name" value="RNI-like"/>
    <property type="match status" value="1"/>
</dbReference>
<evidence type="ECO:0000313" key="4">
    <source>
        <dbReference type="EMBL" id="MCS5710538.1"/>
    </source>
</evidence>
<evidence type="ECO:0000256" key="2">
    <source>
        <dbReference type="SAM" id="Phobius"/>
    </source>
</evidence>
<keyword evidence="2" id="KW-0472">Membrane</keyword>
<proteinExistence type="predicted"/>
<evidence type="ECO:0000313" key="3">
    <source>
        <dbReference type="EMBL" id="KRG21769.1"/>
    </source>
</evidence>
<feature type="region of interest" description="Disordered" evidence="1">
    <location>
        <begin position="532"/>
        <end position="572"/>
    </location>
</feature>
<keyword evidence="2" id="KW-0812">Transmembrane</keyword>
<feature type="region of interest" description="Disordered" evidence="1">
    <location>
        <begin position="625"/>
        <end position="646"/>
    </location>
</feature>
<keyword evidence="5" id="KW-1185">Reference proteome</keyword>
<protein>
    <recommendedName>
        <fullName evidence="6">Leucine Rich repeats (2 copies)</fullName>
    </recommendedName>
</protein>
<organism evidence="3">
    <name type="scientific">Candidatus Berkiella aquae</name>
    <dbReference type="NCBI Taxonomy" id="295108"/>
    <lineage>
        <taxon>Bacteria</taxon>
        <taxon>Pseudomonadati</taxon>
        <taxon>Pseudomonadota</taxon>
        <taxon>Gammaproteobacteria</taxon>
        <taxon>Candidatus Berkiellales</taxon>
        <taxon>Candidatus Berkiellaceae</taxon>
        <taxon>Candidatus Berkiella</taxon>
    </lineage>
</organism>
<dbReference type="RefSeq" id="WP_075065599.1">
    <property type="nucleotide sequence ID" value="NZ_LKAJ02000001.1"/>
</dbReference>
<reference evidence="4" key="3">
    <citation type="submission" date="2021-06" db="EMBL/GenBank/DDBJ databases">
        <title>Genomic Description and Analysis of Intracellular Bacteria, Candidatus Berkiella cookevillensis and Candidatus Berkiella aquae.</title>
        <authorList>
            <person name="Kidane D.T."/>
            <person name="Mehari Y.T."/>
            <person name="Rice F.C."/>
            <person name="Arivett B.A."/>
            <person name="Farone A.L."/>
            <person name="Berk S.G."/>
            <person name="Farone M.B."/>
        </authorList>
    </citation>
    <scope>NUCLEOTIDE SEQUENCE</scope>
    <source>
        <strain evidence="4">HT99</strain>
    </source>
</reference>